<evidence type="ECO:0000313" key="2">
    <source>
        <dbReference type="Proteomes" id="UP001153069"/>
    </source>
</evidence>
<dbReference type="AlphaFoldDB" id="A0A9N8HDR0"/>
<protein>
    <submittedName>
        <fullName evidence="1">Uncharacterized protein</fullName>
    </submittedName>
</protein>
<organism evidence="1 2">
    <name type="scientific">Seminavis robusta</name>
    <dbReference type="NCBI Taxonomy" id="568900"/>
    <lineage>
        <taxon>Eukaryota</taxon>
        <taxon>Sar</taxon>
        <taxon>Stramenopiles</taxon>
        <taxon>Ochrophyta</taxon>
        <taxon>Bacillariophyta</taxon>
        <taxon>Bacillariophyceae</taxon>
        <taxon>Bacillariophycidae</taxon>
        <taxon>Naviculales</taxon>
        <taxon>Naviculaceae</taxon>
        <taxon>Seminavis</taxon>
    </lineage>
</organism>
<reference evidence="1" key="1">
    <citation type="submission" date="2020-06" db="EMBL/GenBank/DDBJ databases">
        <authorList>
            <consortium name="Plant Systems Biology data submission"/>
        </authorList>
    </citation>
    <scope>NUCLEOTIDE SEQUENCE</scope>
    <source>
        <strain evidence="1">D6</strain>
    </source>
</reference>
<dbReference type="Proteomes" id="UP001153069">
    <property type="component" value="Unassembled WGS sequence"/>
</dbReference>
<accession>A0A9N8HDR0</accession>
<proteinExistence type="predicted"/>
<comment type="caution">
    <text evidence="1">The sequence shown here is derived from an EMBL/GenBank/DDBJ whole genome shotgun (WGS) entry which is preliminary data.</text>
</comment>
<gene>
    <name evidence="1" type="ORF">SEMRO_269_G103931.1</name>
</gene>
<sequence length="183" mass="20623">MFHGLIRMVLMIGSTCFIRKEQLEPSSPVAPIDSRGGRKVYSKEFLLSKKATGTQGDLLLWLQPKQQLPKEGKRAKAKGLEAFRDPVAQHNFAAFKLWLKGLLEGNSAVDKHTLCGLYHAHFAHVLEPRRMGLINFSLLQMLMVVLPGINVWSRVKDYPFCYFVCWDDGGGDIALTTQPLDPR</sequence>
<dbReference type="EMBL" id="CAICTM010000268">
    <property type="protein sequence ID" value="CAB9506503.1"/>
    <property type="molecule type" value="Genomic_DNA"/>
</dbReference>
<name>A0A9N8HDR0_9STRA</name>
<keyword evidence="2" id="KW-1185">Reference proteome</keyword>
<evidence type="ECO:0000313" key="1">
    <source>
        <dbReference type="EMBL" id="CAB9506503.1"/>
    </source>
</evidence>